<evidence type="ECO:0000313" key="3">
    <source>
        <dbReference type="EMBL" id="OAT24928.1"/>
    </source>
</evidence>
<proteinExistence type="predicted"/>
<dbReference type="PANTHER" id="PTHR33420">
    <property type="entry name" value="FIMBRIAL SUBUNIT ELFA-RELATED"/>
    <property type="match status" value="1"/>
</dbReference>
<evidence type="ECO:0000256" key="1">
    <source>
        <dbReference type="SAM" id="SignalP"/>
    </source>
</evidence>
<dbReference type="PANTHER" id="PTHR33420:SF11">
    <property type="entry name" value="FIMBRIAL-LIKE PROTEIN"/>
    <property type="match status" value="1"/>
</dbReference>
<dbReference type="InterPro" id="IPR050263">
    <property type="entry name" value="Bact_Fimbrial_Adh_Pro"/>
</dbReference>
<name>A0A198FJ72_9GAMM</name>
<feature type="chain" id="PRO_5008278798" evidence="1">
    <location>
        <begin position="23"/>
        <end position="177"/>
    </location>
</feature>
<dbReference type="RefSeq" id="WP_066751323.1">
    <property type="nucleotide sequence ID" value="NZ_LXEN01000118.1"/>
</dbReference>
<dbReference type="SUPFAM" id="SSF49401">
    <property type="entry name" value="Bacterial adhesins"/>
    <property type="match status" value="1"/>
</dbReference>
<keyword evidence="1" id="KW-0732">Signal</keyword>
<protein>
    <submittedName>
        <fullName evidence="3">PapA family protein</fullName>
    </submittedName>
</protein>
<dbReference type="Gene3D" id="2.60.40.1090">
    <property type="entry name" value="Fimbrial-type adhesion domain"/>
    <property type="match status" value="1"/>
</dbReference>
<dbReference type="STRING" id="1354337.M983_2453"/>
<comment type="caution">
    <text evidence="3">The sequence shown here is derived from an EMBL/GenBank/DDBJ whole genome shotgun (WGS) entry which is preliminary data.</text>
</comment>
<gene>
    <name evidence="3" type="ORF">M983_2453</name>
</gene>
<feature type="domain" description="Fimbrial-type adhesion" evidence="2">
    <location>
        <begin position="30"/>
        <end position="177"/>
    </location>
</feature>
<accession>A0A198FJ72</accession>
<dbReference type="GO" id="GO:0043709">
    <property type="term" value="P:cell adhesion involved in single-species biofilm formation"/>
    <property type="evidence" value="ECO:0007669"/>
    <property type="project" value="TreeGrafter"/>
</dbReference>
<keyword evidence="4" id="KW-1185">Reference proteome</keyword>
<dbReference type="OrthoDB" id="6522787at2"/>
<evidence type="ECO:0000313" key="4">
    <source>
        <dbReference type="Proteomes" id="UP000094023"/>
    </source>
</evidence>
<dbReference type="InterPro" id="IPR036937">
    <property type="entry name" value="Adhesion_dom_fimbrial_sf"/>
</dbReference>
<sequence length="177" mass="18206">MKKSLLAICFAAISATSVSAIANNAGSGTITFKGTINSGACTIAPMDLNKEVSLGNINADNLKVSGNTGPQSNFELKLNDCKLDTGEPDEQYSKVEITFSGKADNTDASLWANSGSASNVAVAFFDSNGDAIKPGTKLEQVLKSPDTSVLLSAKAQATGQATSGDITAVANYVLSYQ</sequence>
<dbReference type="InterPro" id="IPR000259">
    <property type="entry name" value="Adhesion_dom_fimbrial"/>
</dbReference>
<dbReference type="EMBL" id="LXEN01000118">
    <property type="protein sequence ID" value="OAT24928.1"/>
    <property type="molecule type" value="Genomic_DNA"/>
</dbReference>
<dbReference type="AlphaFoldDB" id="A0A198FJ72"/>
<reference evidence="3 4" key="1">
    <citation type="submission" date="2016-04" db="EMBL/GenBank/DDBJ databases">
        <title>ATOL: Assembling a taxonomically balanced genome-scale reconstruction of the evolutionary history of the Enterobacteriaceae.</title>
        <authorList>
            <person name="Plunkett G.III."/>
            <person name="Neeno-Eckwall E.C."/>
            <person name="Glasner J.D."/>
            <person name="Perna N.T."/>
        </authorList>
    </citation>
    <scope>NUCLEOTIDE SEQUENCE [LARGE SCALE GENOMIC DNA]</scope>
    <source>
        <strain evidence="3 4">ATCC 19692</strain>
    </source>
</reference>
<dbReference type="InterPro" id="IPR008966">
    <property type="entry name" value="Adhesion_dom_sf"/>
</dbReference>
<feature type="signal peptide" evidence="1">
    <location>
        <begin position="1"/>
        <end position="22"/>
    </location>
</feature>
<dbReference type="GO" id="GO:0009289">
    <property type="term" value="C:pilus"/>
    <property type="evidence" value="ECO:0007669"/>
    <property type="project" value="InterPro"/>
</dbReference>
<organism evidence="3 4">
    <name type="scientific">Proteus myxofaciens ATCC 19692</name>
    <dbReference type="NCBI Taxonomy" id="1354337"/>
    <lineage>
        <taxon>Bacteria</taxon>
        <taxon>Pseudomonadati</taxon>
        <taxon>Pseudomonadota</taxon>
        <taxon>Gammaproteobacteria</taxon>
        <taxon>Enterobacterales</taxon>
        <taxon>Morganellaceae</taxon>
        <taxon>Proteus</taxon>
    </lineage>
</organism>
<dbReference type="Pfam" id="PF00419">
    <property type="entry name" value="Fimbrial"/>
    <property type="match status" value="1"/>
</dbReference>
<dbReference type="Proteomes" id="UP000094023">
    <property type="component" value="Unassembled WGS sequence"/>
</dbReference>
<evidence type="ECO:0000259" key="2">
    <source>
        <dbReference type="Pfam" id="PF00419"/>
    </source>
</evidence>